<dbReference type="GeneID" id="78406562"/>
<dbReference type="Gene3D" id="2.120.10.80">
    <property type="entry name" value="Kelch-type beta propeller"/>
    <property type="match status" value="1"/>
</dbReference>
<name>A0A413T4R7_9BACT</name>
<dbReference type="SUPFAM" id="SSF50965">
    <property type="entry name" value="Galactose oxidase, central domain"/>
    <property type="match status" value="1"/>
</dbReference>
<feature type="domain" description="DUF6242" evidence="1">
    <location>
        <begin position="41"/>
        <end position="154"/>
    </location>
</feature>
<dbReference type="InterPro" id="IPR046209">
    <property type="entry name" value="DUF6242_N"/>
</dbReference>
<proteinExistence type="predicted"/>
<accession>A0A413T4R7</accession>
<dbReference type="Pfam" id="PF19755">
    <property type="entry name" value="DUF6242"/>
    <property type="match status" value="1"/>
</dbReference>
<feature type="domain" description="DUF6242" evidence="2">
    <location>
        <begin position="161"/>
        <end position="473"/>
    </location>
</feature>
<comment type="caution">
    <text evidence="3">The sequence shown here is derived from an EMBL/GenBank/DDBJ whole genome shotgun (WGS) entry which is preliminary data.</text>
</comment>
<gene>
    <name evidence="3" type="ORF">DW921_01810</name>
</gene>
<evidence type="ECO:0000313" key="4">
    <source>
        <dbReference type="Proteomes" id="UP000283855"/>
    </source>
</evidence>
<dbReference type="Proteomes" id="UP000283855">
    <property type="component" value="Unassembled WGS sequence"/>
</dbReference>
<dbReference type="InterPro" id="IPR058667">
    <property type="entry name" value="DUF6242_C"/>
</dbReference>
<evidence type="ECO:0000313" key="3">
    <source>
        <dbReference type="EMBL" id="RHA78700.1"/>
    </source>
</evidence>
<dbReference type="InterPro" id="IPR011043">
    <property type="entry name" value="Gal_Oxase/kelch_b-propeller"/>
</dbReference>
<evidence type="ECO:0008006" key="5">
    <source>
        <dbReference type="Google" id="ProtNLM"/>
    </source>
</evidence>
<organism evidence="3 4">
    <name type="scientific">Phocaeicola coprophilus</name>
    <dbReference type="NCBI Taxonomy" id="387090"/>
    <lineage>
        <taxon>Bacteria</taxon>
        <taxon>Pseudomonadati</taxon>
        <taxon>Bacteroidota</taxon>
        <taxon>Bacteroidia</taxon>
        <taxon>Bacteroidales</taxon>
        <taxon>Bacteroidaceae</taxon>
        <taxon>Phocaeicola</taxon>
    </lineage>
</organism>
<evidence type="ECO:0000259" key="1">
    <source>
        <dbReference type="Pfam" id="PF19755"/>
    </source>
</evidence>
<evidence type="ECO:0000259" key="2">
    <source>
        <dbReference type="Pfam" id="PF25852"/>
    </source>
</evidence>
<dbReference type="PROSITE" id="PS51257">
    <property type="entry name" value="PROKAR_LIPOPROTEIN"/>
    <property type="match status" value="1"/>
</dbReference>
<dbReference type="EMBL" id="QSFT01000002">
    <property type="protein sequence ID" value="RHA78700.1"/>
    <property type="molecule type" value="Genomic_DNA"/>
</dbReference>
<sequence length="475" mass="52396">MKIKFLPLIAGIFTTATIMTSCLGNDLDDIKLGSESSITAFSIGTVWVPVTGVDQNGNDSVYLDSIDCSGYPFTIDQLNRRIENKDSLPVGADVSRVLTSLTSDGSVWYTKRSDAGIENDTVWSSQDSIDFTYPVTFKVYAYSGVQGTPYTVRVNVHKQVPDSLQWLNYQQTFADGVSLQRQKAVAIDGKVYVFGVRNGETVAQYTTVSTGNPSAWQTVALPAGTDSYSAVVWKDAVWFLASNQLYQLNPGDNTYSLVANAPSLTQLVAATDESNGGQKTILYARNADNRFVRLENETWTEDEEETLGAFAAGQRLSAASMPLSYNKTLVRTILMGNNEGTAPSDTTSLLFSRISNEQSWARYAQNNPLTCPNLENISMIHYDDKLYAFGGKATTGEGEVAPFERFYCSIDNGLTWDPVSRSVTFPEDGSFRAFYESSHGNYSCTVDSEHFIWIIWENGALSRGRINRLGFAPKW</sequence>
<dbReference type="RefSeq" id="WP_008142867.1">
    <property type="nucleotide sequence ID" value="NZ_CABJGD010000002.1"/>
</dbReference>
<dbReference type="AlphaFoldDB" id="A0A413T4R7"/>
<dbReference type="InterPro" id="IPR015915">
    <property type="entry name" value="Kelch-typ_b-propeller"/>
</dbReference>
<dbReference type="Pfam" id="PF25852">
    <property type="entry name" value="DUF6242_C"/>
    <property type="match status" value="1"/>
</dbReference>
<protein>
    <recommendedName>
        <fullName evidence="5">Exo-alpha-sialidase</fullName>
    </recommendedName>
</protein>
<reference evidence="3 4" key="1">
    <citation type="submission" date="2018-08" db="EMBL/GenBank/DDBJ databases">
        <title>A genome reference for cultivated species of the human gut microbiota.</title>
        <authorList>
            <person name="Zou Y."/>
            <person name="Xue W."/>
            <person name="Luo G."/>
        </authorList>
    </citation>
    <scope>NUCLEOTIDE SEQUENCE [LARGE SCALE GENOMIC DNA]</scope>
    <source>
        <strain evidence="3 4">AM42-38</strain>
    </source>
</reference>